<accession>A0A157NIU1</accession>
<keyword evidence="2" id="KW-1185">Reference proteome</keyword>
<organism evidence="1 2">
    <name type="scientific">Bordetella trematum</name>
    <dbReference type="NCBI Taxonomy" id="123899"/>
    <lineage>
        <taxon>Bacteria</taxon>
        <taxon>Pseudomonadati</taxon>
        <taxon>Pseudomonadota</taxon>
        <taxon>Betaproteobacteria</taxon>
        <taxon>Burkholderiales</taxon>
        <taxon>Alcaligenaceae</taxon>
        <taxon>Bordetella</taxon>
    </lineage>
</organism>
<gene>
    <name evidence="1" type="ORF">SAMEA3906487_02318</name>
</gene>
<dbReference type="Proteomes" id="UP000076825">
    <property type="component" value="Chromosome 1"/>
</dbReference>
<proteinExistence type="predicted"/>
<dbReference type="GeneID" id="56590413"/>
<dbReference type="STRING" id="123899.SAMEA3906487_02318"/>
<evidence type="ECO:0000313" key="1">
    <source>
        <dbReference type="EMBL" id="SAI70643.1"/>
    </source>
</evidence>
<dbReference type="AlphaFoldDB" id="A0A157NIU1"/>
<sequence length="287" mass="32497">MILNFPPPSNWQDFQLLTLRLVEQLCEPTTVRDYGRQGQRQNGVDVYGEMFGEGHLGVQCKQMQPGKQLTLKLIKDEADDARAFLPALKTFVVATTLAEDTALHKAVTELNELQTYPFKITYWSWTRFNDSLNRSSRLVEESYAAYAQAFGEGTELLEVGALREAFDRPAFVDDFHHELSISDFLSALADTVLFLQTGYLRDRISGQLLRGSYPLEMLPAGEFRKLRTKLLKEVKNLRAEAIADNNAGQLNPSRASEYNARRYALIATLNKGLENYGPNAVFPQYQC</sequence>
<dbReference type="KEGG" id="btrm:SAMEA390648702318"/>
<name>A0A157NIU1_9BORD</name>
<dbReference type="RefSeq" id="WP_127070783.1">
    <property type="nucleotide sequence ID" value="NZ_CP016340.1"/>
</dbReference>
<dbReference type="PATRIC" id="fig|123899.6.peg.2306"/>
<reference evidence="1 2" key="1">
    <citation type="submission" date="2016-04" db="EMBL/GenBank/DDBJ databases">
        <authorList>
            <consortium name="Pathogen Informatics"/>
        </authorList>
    </citation>
    <scope>NUCLEOTIDE SEQUENCE [LARGE SCALE GENOMIC DNA]</scope>
    <source>
        <strain evidence="1 2">H044680328</strain>
    </source>
</reference>
<dbReference type="EMBL" id="LT546645">
    <property type="protein sequence ID" value="SAI70643.1"/>
    <property type="molecule type" value="Genomic_DNA"/>
</dbReference>
<protein>
    <recommendedName>
        <fullName evidence="3">Restriction endonuclease</fullName>
    </recommendedName>
</protein>
<evidence type="ECO:0000313" key="2">
    <source>
        <dbReference type="Proteomes" id="UP000076825"/>
    </source>
</evidence>
<dbReference type="OrthoDB" id="8912424at2"/>
<evidence type="ECO:0008006" key="3">
    <source>
        <dbReference type="Google" id="ProtNLM"/>
    </source>
</evidence>